<dbReference type="AlphaFoldDB" id="A0A941EIW9"/>
<sequence>MDLIADAVGYYVDSAQPGVLYEIGGAGSAYVPLAAPTRLIDTRKKGSALSGPLSTGKPTPWPFGTAASQYTAGVFNATVVQPTGNGFLSLYPYNPQSPGAVPGTSNLNYRTGQTVPSLAITSPGTQLDAKGDYDLGIYLGGQGNAQVLLDWFGFYQTH</sequence>
<comment type="caution">
    <text evidence="1">The sequence shown here is derived from an EMBL/GenBank/DDBJ whole genome shotgun (WGS) entry which is preliminary data.</text>
</comment>
<gene>
    <name evidence="1" type="ORF">KDL01_03035</name>
</gene>
<dbReference type="EMBL" id="JAGSOG010000008">
    <property type="protein sequence ID" value="MBR7832216.1"/>
    <property type="molecule type" value="Genomic_DNA"/>
</dbReference>
<keyword evidence="2" id="KW-1185">Reference proteome</keyword>
<proteinExistence type="predicted"/>
<evidence type="ECO:0000313" key="1">
    <source>
        <dbReference type="EMBL" id="MBR7832216.1"/>
    </source>
</evidence>
<dbReference type="Proteomes" id="UP000675781">
    <property type="component" value="Unassembled WGS sequence"/>
</dbReference>
<name>A0A941EIW9_9ACTN</name>
<organism evidence="1 2">
    <name type="scientific">Actinospica durhamensis</name>
    <dbReference type="NCBI Taxonomy" id="1508375"/>
    <lineage>
        <taxon>Bacteria</taxon>
        <taxon>Bacillati</taxon>
        <taxon>Actinomycetota</taxon>
        <taxon>Actinomycetes</taxon>
        <taxon>Catenulisporales</taxon>
        <taxon>Actinospicaceae</taxon>
        <taxon>Actinospica</taxon>
    </lineage>
</organism>
<protein>
    <submittedName>
        <fullName evidence="1">Uncharacterized protein</fullName>
    </submittedName>
</protein>
<evidence type="ECO:0000313" key="2">
    <source>
        <dbReference type="Proteomes" id="UP000675781"/>
    </source>
</evidence>
<accession>A0A941EIW9</accession>
<dbReference type="RefSeq" id="WP_212526752.1">
    <property type="nucleotide sequence ID" value="NZ_JAGSOG010000008.1"/>
</dbReference>
<reference evidence="1" key="1">
    <citation type="submission" date="2021-04" db="EMBL/GenBank/DDBJ databases">
        <title>Genome based classification of Actinospica acidithermotolerans sp. nov., an actinobacterium isolated from an Indonesian hot spring.</title>
        <authorList>
            <person name="Kusuma A.B."/>
            <person name="Putra K.E."/>
            <person name="Nafisah S."/>
            <person name="Loh J."/>
            <person name="Nouioui I."/>
            <person name="Goodfellow M."/>
        </authorList>
    </citation>
    <scope>NUCLEOTIDE SEQUENCE</scope>
    <source>
        <strain evidence="1">CSCA 57</strain>
    </source>
</reference>